<dbReference type="EC" id="2.1.1.-" evidence="4"/>
<dbReference type="SUPFAM" id="SSF53335">
    <property type="entry name" value="S-adenosyl-L-methionine-dependent methyltransferases"/>
    <property type="match status" value="1"/>
</dbReference>
<gene>
    <name evidence="5" type="ORF">PSI22_01010</name>
</gene>
<dbReference type="PANTHER" id="PTHR43619:SF2">
    <property type="entry name" value="S-ADENOSYL-L-METHIONINE-DEPENDENT METHYLTRANSFERASES SUPERFAMILY PROTEIN"/>
    <property type="match status" value="1"/>
</dbReference>
<dbReference type="EMBL" id="JAQRFO010000001">
    <property type="protein sequence ID" value="MDC9620243.1"/>
    <property type="molecule type" value="Genomic_DNA"/>
</dbReference>
<accession>A0ABT5LXS7</accession>
<dbReference type="GO" id="GO:0032259">
    <property type="term" value="P:methylation"/>
    <property type="evidence" value="ECO:0007669"/>
    <property type="project" value="UniProtKB-KW"/>
</dbReference>
<dbReference type="GO" id="GO:0008168">
    <property type="term" value="F:methyltransferase activity"/>
    <property type="evidence" value="ECO:0007669"/>
    <property type="project" value="UniProtKB-KW"/>
</dbReference>
<keyword evidence="3 5" id="KW-0808">Transferase</keyword>
<keyword evidence="2 4" id="KW-0489">Methyltransferase</keyword>
<dbReference type="Proteomes" id="UP001214757">
    <property type="component" value="Unassembled WGS sequence"/>
</dbReference>
<evidence type="ECO:0000256" key="3">
    <source>
        <dbReference type="ARBA" id="ARBA00022679"/>
    </source>
</evidence>
<dbReference type="Pfam" id="PF04072">
    <property type="entry name" value="LCM"/>
    <property type="match status" value="1"/>
</dbReference>
<protein>
    <recommendedName>
        <fullName evidence="4">S-adenosyl-L-methionine-dependent methyltransferase</fullName>
        <ecNumber evidence="4">2.1.1.-</ecNumber>
    </recommendedName>
</protein>
<sequence>MRNDKTHQDIIESASITSLMRYLLSSDSEVVPNPDNYGKYFVNGKWEGYLKDVGAAKLELQRKLPGCMYYHLIRTLKFDDSLIKWVSNEKNSQIVILGAGFDSRAMRYSELLDEHNVSVYEIDLSAMLDFKKGVIAKYKLQHCVGYHHIPCNFNDKKLSGCMLDGGISKNKNTLVLWEGVTYFLPDEIIQSTIVELRELFKEKLQITLDYAFRDYIEGDLNFYGAKELHDVLVEISEPHFFGLNFNESEKYFANLGFKTTENLTALMLESKYLRDGFGKSAGLPHVFNAMTDIVRGE</sequence>
<dbReference type="NCBIfam" id="TIGR00027">
    <property type="entry name" value="mthyl_TIGR00027"/>
    <property type="match status" value="1"/>
</dbReference>
<comment type="function">
    <text evidence="4">Exhibits S-adenosyl-L-methionine-dependent methyltransferase activity.</text>
</comment>
<name>A0ABT5LXS7_9GAMM</name>
<comment type="caution">
    <text evidence="5">The sequence shown here is derived from an EMBL/GenBank/DDBJ whole genome shotgun (WGS) entry which is preliminary data.</text>
</comment>
<evidence type="ECO:0000256" key="1">
    <source>
        <dbReference type="ARBA" id="ARBA00008138"/>
    </source>
</evidence>
<dbReference type="InterPro" id="IPR029063">
    <property type="entry name" value="SAM-dependent_MTases_sf"/>
</dbReference>
<dbReference type="RefSeq" id="WP_273577903.1">
    <property type="nucleotide sequence ID" value="NZ_JAQRFO010000001.1"/>
</dbReference>
<proteinExistence type="inferred from homology"/>
<evidence type="ECO:0000256" key="2">
    <source>
        <dbReference type="ARBA" id="ARBA00022603"/>
    </source>
</evidence>
<dbReference type="InterPro" id="IPR007213">
    <property type="entry name" value="Ppm1/Ppm2/Tcmp"/>
</dbReference>
<evidence type="ECO:0000313" key="5">
    <source>
        <dbReference type="EMBL" id="MDC9620243.1"/>
    </source>
</evidence>
<dbReference type="PANTHER" id="PTHR43619">
    <property type="entry name" value="S-ADENOSYL-L-METHIONINE-DEPENDENT METHYLTRANSFERASE YKTD-RELATED"/>
    <property type="match status" value="1"/>
</dbReference>
<evidence type="ECO:0000313" key="6">
    <source>
        <dbReference type="Proteomes" id="UP001214757"/>
    </source>
</evidence>
<dbReference type="InterPro" id="IPR011610">
    <property type="entry name" value="SAM_mthyl_Trfase_ML2640-like"/>
</dbReference>
<keyword evidence="4" id="KW-0949">S-adenosyl-L-methionine</keyword>
<dbReference type="Gene3D" id="3.40.50.150">
    <property type="entry name" value="Vaccinia Virus protein VP39"/>
    <property type="match status" value="1"/>
</dbReference>
<evidence type="ECO:0000256" key="4">
    <source>
        <dbReference type="RuleBase" id="RU362030"/>
    </source>
</evidence>
<keyword evidence="6" id="KW-1185">Reference proteome</keyword>
<comment type="similarity">
    <text evidence="1 4">Belongs to the UPF0677 family.</text>
</comment>
<organism evidence="5 6">
    <name type="scientific">Xenorhabdus aichiensis</name>
    <dbReference type="NCBI Taxonomy" id="3025874"/>
    <lineage>
        <taxon>Bacteria</taxon>
        <taxon>Pseudomonadati</taxon>
        <taxon>Pseudomonadota</taxon>
        <taxon>Gammaproteobacteria</taxon>
        <taxon>Enterobacterales</taxon>
        <taxon>Morganellaceae</taxon>
        <taxon>Xenorhabdus</taxon>
    </lineage>
</organism>
<reference evidence="5 6" key="1">
    <citation type="submission" date="2023-02" db="EMBL/GenBank/DDBJ databases">
        <title>Entomopathogenic bacteria.</title>
        <authorList>
            <person name="Machado R.A."/>
        </authorList>
    </citation>
    <scope>NUCLEOTIDE SEQUENCE [LARGE SCALE GENOMIC DNA]</scope>
    <source>
        <strain evidence="5 6">XENO-7</strain>
    </source>
</reference>